<dbReference type="PANTHER" id="PTHR43014">
    <property type="entry name" value="MERCURIC REDUCTASE"/>
    <property type="match status" value="1"/>
</dbReference>
<evidence type="ECO:0000259" key="6">
    <source>
        <dbReference type="Pfam" id="PF07992"/>
    </source>
</evidence>
<keyword evidence="8" id="KW-1185">Reference proteome</keyword>
<dbReference type="RefSeq" id="WP_344502133.1">
    <property type="nucleotide sequence ID" value="NZ_BAAAQD010000004.1"/>
</dbReference>
<dbReference type="InterPro" id="IPR036188">
    <property type="entry name" value="FAD/NAD-bd_sf"/>
</dbReference>
<dbReference type="Gene3D" id="3.30.390.30">
    <property type="match status" value="1"/>
</dbReference>
<name>A0ABP4KZ35_9ACTN</name>
<dbReference type="SUPFAM" id="SSF55424">
    <property type="entry name" value="FAD/NAD-linked reductases, dimerisation (C-terminal) domain"/>
    <property type="match status" value="1"/>
</dbReference>
<dbReference type="InterPro" id="IPR016156">
    <property type="entry name" value="FAD/NAD-linked_Rdtase_dimer_sf"/>
</dbReference>
<evidence type="ECO:0000256" key="2">
    <source>
        <dbReference type="ARBA" id="ARBA00022630"/>
    </source>
</evidence>
<dbReference type="PANTHER" id="PTHR43014:SF2">
    <property type="entry name" value="MERCURIC REDUCTASE"/>
    <property type="match status" value="1"/>
</dbReference>
<dbReference type="EMBL" id="BAAAQD010000004">
    <property type="protein sequence ID" value="GAA1511063.1"/>
    <property type="molecule type" value="Genomic_DNA"/>
</dbReference>
<keyword evidence="3" id="KW-0274">FAD</keyword>
<dbReference type="PRINTS" id="PR00368">
    <property type="entry name" value="FADPNR"/>
</dbReference>
<evidence type="ECO:0000313" key="8">
    <source>
        <dbReference type="Proteomes" id="UP001501470"/>
    </source>
</evidence>
<evidence type="ECO:0000256" key="4">
    <source>
        <dbReference type="SAM" id="MobiDB-lite"/>
    </source>
</evidence>
<gene>
    <name evidence="7" type="ORF">GCM10009827_026570</name>
</gene>
<dbReference type="Gene3D" id="3.50.50.60">
    <property type="entry name" value="FAD/NAD(P)-binding domain"/>
    <property type="match status" value="2"/>
</dbReference>
<dbReference type="PRINTS" id="PR00411">
    <property type="entry name" value="PNDRDTASEI"/>
</dbReference>
<feature type="domain" description="FAD/NAD(P)-binding" evidence="6">
    <location>
        <begin position="4"/>
        <end position="308"/>
    </location>
</feature>
<evidence type="ECO:0000256" key="3">
    <source>
        <dbReference type="ARBA" id="ARBA00022827"/>
    </source>
</evidence>
<reference evidence="8" key="1">
    <citation type="journal article" date="2019" name="Int. J. Syst. Evol. Microbiol.">
        <title>The Global Catalogue of Microorganisms (GCM) 10K type strain sequencing project: providing services to taxonomists for standard genome sequencing and annotation.</title>
        <authorList>
            <consortium name="The Broad Institute Genomics Platform"/>
            <consortium name="The Broad Institute Genome Sequencing Center for Infectious Disease"/>
            <person name="Wu L."/>
            <person name="Ma J."/>
        </authorList>
    </citation>
    <scope>NUCLEOTIDE SEQUENCE [LARGE SCALE GENOMIC DNA]</scope>
    <source>
        <strain evidence="8">JCM 15933</strain>
    </source>
</reference>
<dbReference type="SUPFAM" id="SSF51905">
    <property type="entry name" value="FAD/NAD(P)-binding domain"/>
    <property type="match status" value="1"/>
</dbReference>
<dbReference type="Proteomes" id="UP001501470">
    <property type="component" value="Unassembled WGS sequence"/>
</dbReference>
<comment type="caution">
    <text evidence="7">The sequence shown here is derived from an EMBL/GenBank/DDBJ whole genome shotgun (WGS) entry which is preliminary data.</text>
</comment>
<proteinExistence type="predicted"/>
<feature type="region of interest" description="Disordered" evidence="4">
    <location>
        <begin position="471"/>
        <end position="499"/>
    </location>
</feature>
<evidence type="ECO:0000256" key="1">
    <source>
        <dbReference type="ARBA" id="ARBA00001974"/>
    </source>
</evidence>
<comment type="cofactor">
    <cofactor evidence="1">
        <name>FAD</name>
        <dbReference type="ChEBI" id="CHEBI:57692"/>
    </cofactor>
</comment>
<dbReference type="InterPro" id="IPR004099">
    <property type="entry name" value="Pyr_nucl-diS_OxRdtase_dimer"/>
</dbReference>
<evidence type="ECO:0000313" key="7">
    <source>
        <dbReference type="EMBL" id="GAA1511063.1"/>
    </source>
</evidence>
<dbReference type="InterPro" id="IPR023753">
    <property type="entry name" value="FAD/NAD-binding_dom"/>
</dbReference>
<feature type="domain" description="Pyridine nucleotide-disulphide oxidoreductase dimerisation" evidence="5">
    <location>
        <begin position="329"/>
        <end position="430"/>
    </location>
</feature>
<keyword evidence="2" id="KW-0285">Flavoprotein</keyword>
<dbReference type="Pfam" id="PF07992">
    <property type="entry name" value="Pyr_redox_2"/>
    <property type="match status" value="1"/>
</dbReference>
<evidence type="ECO:0000259" key="5">
    <source>
        <dbReference type="Pfam" id="PF02852"/>
    </source>
</evidence>
<accession>A0ABP4KZ35</accession>
<protein>
    <submittedName>
        <fullName evidence="7">NAD(P)/FAD-dependent oxidoreductase</fullName>
    </submittedName>
</protein>
<organism evidence="7 8">
    <name type="scientific">Dactylosporangium maewongense</name>
    <dbReference type="NCBI Taxonomy" id="634393"/>
    <lineage>
        <taxon>Bacteria</taxon>
        <taxon>Bacillati</taxon>
        <taxon>Actinomycetota</taxon>
        <taxon>Actinomycetes</taxon>
        <taxon>Micromonosporales</taxon>
        <taxon>Micromonosporaceae</taxon>
        <taxon>Dactylosporangium</taxon>
    </lineage>
</organism>
<dbReference type="Pfam" id="PF02852">
    <property type="entry name" value="Pyr_redox_dim"/>
    <property type="match status" value="1"/>
</dbReference>
<sequence>MSDHDVIVLGGGSPGEHCAGELADGGLRVAVVERDLVGGECSYWACIPSKTLLRPGEAVHGAREAAATARVDVQEALAYRDVMVSDYSDAGQQQYLAGKGIDLIRGTGRLAGPGVVEVDGVPHTARHVVVATGSDPVIPPVAGLRELDGIWTSREVTGMKAVPRRLLILGGGPVGAEMAQAVRRLGGEVALAEGAGHVLAREPEPLGRALGEVLRADGAELFLGMRATAARRDGADYVLTLDDGRELRGDHLLLATGRRPRMPAGLDSVGVTAGPHGIGVDAHLRAGERLWAIGDVTGIRLLTHVGKYQGEVVAANILGEPREAHYEAIPDVVYTDPQAAAVGATEAAFSATVPVSEVAKTATYTHAYATSNGFLTLLSDGDRLTGAYALGPEAGEWLQQATLAIRARVPLPVLRDVIQPFPTFSEIYVAALKAPRPDHGRPRAGHGGIAMTSADYAGNAKDSALAGHIQSGARHARGTSHPAGPSPTTGRPPATPKTRRRFSELQEINPMILVLSRGASCPKNHQQHLRWAAHYPGDRRRLPPRWPGWTC</sequence>